<dbReference type="EMBL" id="MDDG01000003">
    <property type="protein sequence ID" value="OQE43256.1"/>
    <property type="molecule type" value="Genomic_DNA"/>
</dbReference>
<dbReference type="AlphaFoldDB" id="A0A1V6UXY6"/>
<evidence type="ECO:0008006" key="3">
    <source>
        <dbReference type="Google" id="ProtNLM"/>
    </source>
</evidence>
<dbReference type="STRING" id="36646.A0A1V6UXY6"/>
<evidence type="ECO:0000313" key="2">
    <source>
        <dbReference type="Proteomes" id="UP000191500"/>
    </source>
</evidence>
<comment type="caution">
    <text evidence="1">The sequence shown here is derived from an EMBL/GenBank/DDBJ whole genome shotgun (WGS) entry which is preliminary data.</text>
</comment>
<name>A0A1V6UXY6_9EURO</name>
<gene>
    <name evidence="1" type="ORF">PENCOP_c003G00119</name>
</gene>
<organism evidence="1 2">
    <name type="scientific">Penicillium coprophilum</name>
    <dbReference type="NCBI Taxonomy" id="36646"/>
    <lineage>
        <taxon>Eukaryota</taxon>
        <taxon>Fungi</taxon>
        <taxon>Dikarya</taxon>
        <taxon>Ascomycota</taxon>
        <taxon>Pezizomycotina</taxon>
        <taxon>Eurotiomycetes</taxon>
        <taxon>Eurotiomycetidae</taxon>
        <taxon>Eurotiales</taxon>
        <taxon>Aspergillaceae</taxon>
        <taxon>Penicillium</taxon>
    </lineage>
</organism>
<evidence type="ECO:0000313" key="1">
    <source>
        <dbReference type="EMBL" id="OQE43256.1"/>
    </source>
</evidence>
<protein>
    <recommendedName>
        <fullName evidence="3">F-box domain-containing protein</fullName>
    </recommendedName>
</protein>
<sequence>MDPFAKLPTEIILLILESCCDFTSLDGLQQISSRAEQAFNTSYKAIAEHVLRKCSLTSEGLHNEFTLLASIESTKYTPIALLERLDRLSGGAVRPISISATNSLAAVRQAVSTAAKVHLTACACLQHLFDRLESAKPRRPIAPAAEIIERMHGELPGFDGETSQFAIDPPSWIETHRTHRGLWDLELFRHIYNAASTHWSWSSRELDFFTEQYVEWCRLEWGLEGIRTISECVVDLCSTEPTDVSHRFPFLIAIPSPATLKLQVCWSLPAAPIDIQVDLIWGRRRSMAKGRNEVFRYYNALGGGDKGPNNPLWKLDFRAFRRLGIPLWEGWRF</sequence>
<keyword evidence="2" id="KW-1185">Reference proteome</keyword>
<reference evidence="2" key="1">
    <citation type="journal article" date="2017" name="Nat. Microbiol.">
        <title>Global analysis of biosynthetic gene clusters reveals vast potential of secondary metabolite production in Penicillium species.</title>
        <authorList>
            <person name="Nielsen J.C."/>
            <person name="Grijseels S."/>
            <person name="Prigent S."/>
            <person name="Ji B."/>
            <person name="Dainat J."/>
            <person name="Nielsen K.F."/>
            <person name="Frisvad J.C."/>
            <person name="Workman M."/>
            <person name="Nielsen J."/>
        </authorList>
    </citation>
    <scope>NUCLEOTIDE SEQUENCE [LARGE SCALE GENOMIC DNA]</scope>
    <source>
        <strain evidence="2">IBT 31321</strain>
    </source>
</reference>
<proteinExistence type="predicted"/>
<dbReference type="Proteomes" id="UP000191500">
    <property type="component" value="Unassembled WGS sequence"/>
</dbReference>
<accession>A0A1V6UXY6</accession>